<dbReference type="EMBL" id="CAIJEO010000008">
    <property type="protein sequence ID" value="CAD0098150.1"/>
    <property type="molecule type" value="Genomic_DNA"/>
</dbReference>
<reference evidence="1" key="1">
    <citation type="submission" date="2020-06" db="EMBL/GenBank/DDBJ databases">
        <authorList>
            <person name="Onetto C."/>
        </authorList>
    </citation>
    <scope>NUCLEOTIDE SEQUENCE</scope>
</reference>
<dbReference type="AlphaFoldDB" id="A0A9N8PJK0"/>
<gene>
    <name evidence="1" type="ORF">AWRI4233_LOCUS6974</name>
</gene>
<sequence length="66" mass="7374">MFPNNSLGPGRVPPTPEEAVQMRAKCAASIVAALPPIVVKQLLLAAKMKMYTSRWKVCWMCLEMRI</sequence>
<name>A0A9N8PJK0_9PEZI</name>
<keyword evidence="2" id="KW-1185">Reference proteome</keyword>
<organism evidence="1 2">
    <name type="scientific">Aureobasidium mustum</name>
    <dbReference type="NCBI Taxonomy" id="2773714"/>
    <lineage>
        <taxon>Eukaryota</taxon>
        <taxon>Fungi</taxon>
        <taxon>Dikarya</taxon>
        <taxon>Ascomycota</taxon>
        <taxon>Pezizomycotina</taxon>
        <taxon>Dothideomycetes</taxon>
        <taxon>Dothideomycetidae</taxon>
        <taxon>Dothideales</taxon>
        <taxon>Saccotheciaceae</taxon>
        <taxon>Aureobasidium</taxon>
    </lineage>
</organism>
<proteinExistence type="predicted"/>
<dbReference type="OrthoDB" id="5582218at2759"/>
<dbReference type="Proteomes" id="UP000714618">
    <property type="component" value="Unassembled WGS sequence"/>
</dbReference>
<evidence type="ECO:0000313" key="1">
    <source>
        <dbReference type="EMBL" id="CAD0098150.1"/>
    </source>
</evidence>
<protein>
    <submittedName>
        <fullName evidence="1">Uncharacterized protein</fullName>
    </submittedName>
</protein>
<comment type="caution">
    <text evidence="1">The sequence shown here is derived from an EMBL/GenBank/DDBJ whole genome shotgun (WGS) entry which is preliminary data.</text>
</comment>
<accession>A0A9N8PJK0</accession>
<evidence type="ECO:0000313" key="2">
    <source>
        <dbReference type="Proteomes" id="UP000714618"/>
    </source>
</evidence>